<dbReference type="EMBL" id="JALZ01000075">
    <property type="protein sequence ID" value="ETX11200.1"/>
    <property type="molecule type" value="Genomic_DNA"/>
</dbReference>
<dbReference type="AlphaFoldDB" id="X7E5Q1"/>
<proteinExistence type="predicted"/>
<keyword evidence="1" id="KW-0812">Transmembrane</keyword>
<evidence type="ECO:0000256" key="1">
    <source>
        <dbReference type="SAM" id="Phobius"/>
    </source>
</evidence>
<comment type="caution">
    <text evidence="2">The sequence shown here is derived from an EMBL/GenBank/DDBJ whole genome shotgun (WGS) entry which is preliminary data.</text>
</comment>
<sequence length="50" mass="5740">MKQLVEREAMFPGGFFCCGHRFSALALVVTLESFLSILFKLYQFVSRHLA</sequence>
<keyword evidence="1" id="KW-0472">Membrane</keyword>
<evidence type="ECO:0000313" key="2">
    <source>
        <dbReference type="EMBL" id="ETX11200.1"/>
    </source>
</evidence>
<protein>
    <submittedName>
        <fullName evidence="2">Uncharacterized protein</fullName>
    </submittedName>
</protein>
<keyword evidence="3" id="KW-1185">Reference proteome</keyword>
<dbReference type="Proteomes" id="UP000022447">
    <property type="component" value="Unassembled WGS sequence"/>
</dbReference>
<name>X7E5Q1_9RHOB</name>
<evidence type="ECO:0000313" key="3">
    <source>
        <dbReference type="Proteomes" id="UP000022447"/>
    </source>
</evidence>
<feature type="transmembrane region" description="Helical" evidence="1">
    <location>
        <begin position="20"/>
        <end position="42"/>
    </location>
</feature>
<accession>X7E5Q1</accession>
<gene>
    <name evidence="2" type="ORF">OCH239_20240</name>
</gene>
<organism evidence="2 3">
    <name type="scientific">Roseivivax halodurans JCM 10272</name>
    <dbReference type="NCBI Taxonomy" id="1449350"/>
    <lineage>
        <taxon>Bacteria</taxon>
        <taxon>Pseudomonadati</taxon>
        <taxon>Pseudomonadota</taxon>
        <taxon>Alphaproteobacteria</taxon>
        <taxon>Rhodobacterales</taxon>
        <taxon>Roseobacteraceae</taxon>
        <taxon>Roseivivax</taxon>
    </lineage>
</organism>
<keyword evidence="1" id="KW-1133">Transmembrane helix</keyword>
<reference evidence="2 3" key="1">
    <citation type="submission" date="2014-01" db="EMBL/GenBank/DDBJ databases">
        <title>Roseivivax halodurans JCM 10272 Genome Sequencing.</title>
        <authorList>
            <person name="Lai Q."/>
            <person name="Li G."/>
            <person name="Shao Z."/>
        </authorList>
    </citation>
    <scope>NUCLEOTIDE SEQUENCE [LARGE SCALE GENOMIC DNA]</scope>
    <source>
        <strain evidence="2 3">JCM 10272</strain>
    </source>
</reference>